<accession>A0AAV6YY26</accession>
<dbReference type="AlphaFoldDB" id="A0AAV6YY26"/>
<evidence type="ECO:0000313" key="3">
    <source>
        <dbReference type="Proteomes" id="UP000824782"/>
    </source>
</evidence>
<evidence type="ECO:0000259" key="1">
    <source>
        <dbReference type="Pfam" id="PF00021"/>
    </source>
</evidence>
<feature type="non-terminal residue" evidence="2">
    <location>
        <position position="152"/>
    </location>
</feature>
<dbReference type="EMBL" id="WNYA01012369">
    <property type="protein sequence ID" value="KAG8539915.1"/>
    <property type="molecule type" value="Genomic_DNA"/>
</dbReference>
<reference evidence="2" key="1">
    <citation type="thesis" date="2020" institute="ProQuest LLC" country="789 East Eisenhower Parkway, Ann Arbor, MI, USA">
        <title>Comparative Genomics and Chromosome Evolution.</title>
        <authorList>
            <person name="Mudd A.B."/>
        </authorList>
    </citation>
    <scope>NUCLEOTIDE SEQUENCE</scope>
    <source>
        <strain evidence="2">237g6f4</strain>
        <tissue evidence="2">Blood</tissue>
    </source>
</reference>
<dbReference type="Proteomes" id="UP000824782">
    <property type="component" value="Unassembled WGS sequence"/>
</dbReference>
<dbReference type="InterPro" id="IPR045860">
    <property type="entry name" value="Snake_toxin-like_sf"/>
</dbReference>
<dbReference type="Gene3D" id="2.10.60.10">
    <property type="entry name" value="CD59"/>
    <property type="match status" value="1"/>
</dbReference>
<comment type="caution">
    <text evidence="2">The sequence shown here is derived from an EMBL/GenBank/DDBJ whole genome shotgun (WGS) entry which is preliminary data.</text>
</comment>
<evidence type="ECO:0000313" key="2">
    <source>
        <dbReference type="EMBL" id="KAG8539915.1"/>
    </source>
</evidence>
<name>A0AAV6YY26_ENGPU</name>
<dbReference type="Pfam" id="PF00021">
    <property type="entry name" value="UPAR_LY6"/>
    <property type="match status" value="1"/>
</dbReference>
<proteinExistence type="predicted"/>
<keyword evidence="3" id="KW-1185">Reference proteome</keyword>
<feature type="domain" description="UPAR/Ly6" evidence="1">
    <location>
        <begin position="69"/>
        <end position="148"/>
    </location>
</feature>
<organism evidence="2 3">
    <name type="scientific">Engystomops pustulosus</name>
    <name type="common">Tungara frog</name>
    <name type="synonym">Physalaemus pustulosus</name>
    <dbReference type="NCBI Taxonomy" id="76066"/>
    <lineage>
        <taxon>Eukaryota</taxon>
        <taxon>Metazoa</taxon>
        <taxon>Chordata</taxon>
        <taxon>Craniata</taxon>
        <taxon>Vertebrata</taxon>
        <taxon>Euteleostomi</taxon>
        <taxon>Amphibia</taxon>
        <taxon>Batrachia</taxon>
        <taxon>Anura</taxon>
        <taxon>Neobatrachia</taxon>
        <taxon>Hyloidea</taxon>
        <taxon>Leptodactylidae</taxon>
        <taxon>Leiuperinae</taxon>
        <taxon>Engystomops</taxon>
    </lineage>
</organism>
<gene>
    <name evidence="2" type="ORF">GDO81_020124</name>
</gene>
<protein>
    <recommendedName>
        <fullName evidence="1">UPAR/Ly6 domain-containing protein</fullName>
    </recommendedName>
</protein>
<dbReference type="InterPro" id="IPR016054">
    <property type="entry name" value="LY6_UPA_recep-like"/>
</dbReference>
<dbReference type="SUPFAM" id="SSF57302">
    <property type="entry name" value="Snake toxin-like"/>
    <property type="match status" value="1"/>
</dbReference>
<sequence length="152" mass="16674">MHYPKSILGETSLPAMKMALRTISAKSRDQHPKQQISSDELHVSATMRSSIISLTIFCALSGTGFADLCLKCLAKNSDDCVGVPVDCPNSKGCVVVSEFYYVNGTIRHSVKKDCNPGLPCNYRPYVGNFRNKEIRLNIQCCNGNCCNRGGYS</sequence>